<evidence type="ECO:0000313" key="10">
    <source>
        <dbReference type="Proteomes" id="UP000507470"/>
    </source>
</evidence>
<name>A0A6J8AQK3_MYTCO</name>
<evidence type="ECO:0000313" key="9">
    <source>
        <dbReference type="EMBL" id="CAC5371613.1"/>
    </source>
</evidence>
<proteinExistence type="inferred from homology"/>
<dbReference type="InterPro" id="IPR019352">
    <property type="entry name" value="SPRING1"/>
</dbReference>
<gene>
    <name evidence="9" type="ORF">MCOR_10009</name>
</gene>
<dbReference type="OrthoDB" id="70142at2759"/>
<dbReference type="AlphaFoldDB" id="A0A6J8AQK3"/>
<keyword evidence="6" id="KW-0325">Glycoprotein</keyword>
<keyword evidence="2" id="KW-0812">Transmembrane</keyword>
<evidence type="ECO:0000256" key="1">
    <source>
        <dbReference type="ARBA" id="ARBA00004194"/>
    </source>
</evidence>
<evidence type="ECO:0000256" key="4">
    <source>
        <dbReference type="ARBA" id="ARBA00023034"/>
    </source>
</evidence>
<keyword evidence="5" id="KW-0472">Membrane</keyword>
<dbReference type="GO" id="GO:0000139">
    <property type="term" value="C:Golgi membrane"/>
    <property type="evidence" value="ECO:0007669"/>
    <property type="project" value="UniProtKB-SubCell"/>
</dbReference>
<reference evidence="9 10" key="1">
    <citation type="submission" date="2020-06" db="EMBL/GenBank/DDBJ databases">
        <authorList>
            <person name="Li R."/>
            <person name="Bekaert M."/>
        </authorList>
    </citation>
    <scope>NUCLEOTIDE SEQUENCE [LARGE SCALE GENOMIC DNA]</scope>
    <source>
        <strain evidence="10">wild</strain>
    </source>
</reference>
<keyword evidence="10" id="KW-1185">Reference proteome</keyword>
<keyword evidence="4" id="KW-0333">Golgi apparatus</keyword>
<comment type="subcellular location">
    <subcellularLocation>
        <location evidence="1">Golgi apparatus membrane</location>
        <topology evidence="1">Single-pass membrane protein</topology>
    </subcellularLocation>
</comment>
<dbReference type="EMBL" id="CACVKT020001767">
    <property type="protein sequence ID" value="CAC5371613.1"/>
    <property type="molecule type" value="Genomic_DNA"/>
</dbReference>
<organism evidence="9 10">
    <name type="scientific">Mytilus coruscus</name>
    <name type="common">Sea mussel</name>
    <dbReference type="NCBI Taxonomy" id="42192"/>
    <lineage>
        <taxon>Eukaryota</taxon>
        <taxon>Metazoa</taxon>
        <taxon>Spiralia</taxon>
        <taxon>Lophotrochozoa</taxon>
        <taxon>Mollusca</taxon>
        <taxon>Bivalvia</taxon>
        <taxon>Autobranchia</taxon>
        <taxon>Pteriomorphia</taxon>
        <taxon>Mytilida</taxon>
        <taxon>Mytiloidea</taxon>
        <taxon>Mytilidae</taxon>
        <taxon>Mytilinae</taxon>
        <taxon>Mytilus</taxon>
    </lineage>
</organism>
<dbReference type="GO" id="GO:2000640">
    <property type="term" value="P:positive regulation of SREBP signaling pathway"/>
    <property type="evidence" value="ECO:0007669"/>
    <property type="project" value="InterPro"/>
</dbReference>
<accession>A0A6J8AQK3</accession>
<evidence type="ECO:0000256" key="6">
    <source>
        <dbReference type="ARBA" id="ARBA00023180"/>
    </source>
</evidence>
<evidence type="ECO:0000256" key="7">
    <source>
        <dbReference type="ARBA" id="ARBA00023461"/>
    </source>
</evidence>
<dbReference type="Pfam" id="PF10218">
    <property type="entry name" value="SPRING1"/>
    <property type="match status" value="1"/>
</dbReference>
<protein>
    <recommendedName>
        <fullName evidence="8">SREBP regulating gene protein</fullName>
    </recommendedName>
</protein>
<evidence type="ECO:0000256" key="2">
    <source>
        <dbReference type="ARBA" id="ARBA00022692"/>
    </source>
</evidence>
<dbReference type="PROSITE" id="PS51257">
    <property type="entry name" value="PROKAR_LIPOPROTEIN"/>
    <property type="match status" value="1"/>
</dbReference>
<evidence type="ECO:0000256" key="3">
    <source>
        <dbReference type="ARBA" id="ARBA00022989"/>
    </source>
</evidence>
<dbReference type="PANTHER" id="PTHR13481">
    <property type="entry name" value="SREBP REGULATING GENE PROTEIN"/>
    <property type="match status" value="1"/>
</dbReference>
<evidence type="ECO:0000256" key="5">
    <source>
        <dbReference type="ARBA" id="ARBA00023136"/>
    </source>
</evidence>
<evidence type="ECO:0000256" key="8">
    <source>
        <dbReference type="ARBA" id="ARBA00023485"/>
    </source>
</evidence>
<comment type="similarity">
    <text evidence="7">Belongs to the SPRING family.</text>
</comment>
<dbReference type="PANTHER" id="PTHR13481:SF0">
    <property type="entry name" value="SREBP REGULATING GENE PROTEIN"/>
    <property type="match status" value="1"/>
</dbReference>
<sequence length="205" mass="23415">MPMLNYRSFRRRWILLFILVVGCIVLLSKNLSKDSSLIEDDYETKHAIRRQPFQWKPNLPDVVSNNSTKIVPCRNSVQGKLIIVDERGYICNRTELDNRGCCDVTLQHISKHRCDKCSSNGCCEQFEFCVSCCLNPEKKSLLTRVLEEARQLGDRSLASVGDQFELCLAKCRTSSQSVQHENSYRNPKAKYCYGGNPPELLSLTS</sequence>
<dbReference type="Proteomes" id="UP000507470">
    <property type="component" value="Unassembled WGS sequence"/>
</dbReference>
<keyword evidence="3" id="KW-1133">Transmembrane helix</keyword>